<protein>
    <submittedName>
        <fullName evidence="2">Uncharacterized protein</fullName>
    </submittedName>
</protein>
<feature type="compositionally biased region" description="Basic and acidic residues" evidence="1">
    <location>
        <begin position="326"/>
        <end position="345"/>
    </location>
</feature>
<dbReference type="Pfam" id="PF11595">
    <property type="entry name" value="DUF3245"/>
    <property type="match status" value="1"/>
</dbReference>
<evidence type="ECO:0000313" key="2">
    <source>
        <dbReference type="EMBL" id="CAE6411633.1"/>
    </source>
</evidence>
<proteinExistence type="predicted"/>
<feature type="compositionally biased region" description="Polar residues" evidence="1">
    <location>
        <begin position="315"/>
        <end position="324"/>
    </location>
</feature>
<feature type="compositionally biased region" description="Low complexity" evidence="1">
    <location>
        <begin position="271"/>
        <end position="293"/>
    </location>
</feature>
<dbReference type="EMBL" id="CAJMWS010000313">
    <property type="protein sequence ID" value="CAE6411633.1"/>
    <property type="molecule type" value="Genomic_DNA"/>
</dbReference>
<dbReference type="Proteomes" id="UP000663846">
    <property type="component" value="Unassembled WGS sequence"/>
</dbReference>
<feature type="compositionally biased region" description="Acidic residues" evidence="1">
    <location>
        <begin position="371"/>
        <end position="385"/>
    </location>
</feature>
<gene>
    <name evidence="2" type="ORF">RDB_LOCUS69798</name>
</gene>
<sequence>MASSSFTQAAPVATASDDADIDVETIQSTVDMSISLALSLVQTWMPPASSTPLGQSVVQSRKKLEEYMRRPPRLGVGTQIPTAQNTQLTHHETQKLKNRLVGSGAARRKAEEAKLDAAGSKRPGHNDNDEEDESESRASAMKKKQARTGIEGREAFQAQVGGRTPIPRTPPAPTSPTGSLGSTLKTSPEPISATEAGTERNSSPHAEPPATQVAPDELMGIHKLPAKLPLATKVWPQSPPQSKRRKTLAAMLPPPSPSHNTWSMILPRLPPSSSASESVASSSVPSSSAATEPGLDSTARLSRKERKRLRKAALQTGTQESAAQDHQGHSSDQDRGSVSEDKSLDAHIPPPDTSVVAMKTTSAVRPNSPETDSDDSDVDDEELEEMVSRGKR</sequence>
<comment type="caution">
    <text evidence="2">The sequence shown here is derived from an EMBL/GenBank/DDBJ whole genome shotgun (WGS) entry which is preliminary data.</text>
</comment>
<dbReference type="AlphaFoldDB" id="A0A8H3A7P2"/>
<evidence type="ECO:0000256" key="1">
    <source>
        <dbReference type="SAM" id="MobiDB-lite"/>
    </source>
</evidence>
<evidence type="ECO:0000313" key="3">
    <source>
        <dbReference type="Proteomes" id="UP000663846"/>
    </source>
</evidence>
<feature type="compositionally biased region" description="Low complexity" evidence="1">
    <location>
        <begin position="175"/>
        <end position="188"/>
    </location>
</feature>
<name>A0A8H3A7P2_9AGAM</name>
<feature type="compositionally biased region" description="Basic residues" evidence="1">
    <location>
        <begin position="301"/>
        <end position="311"/>
    </location>
</feature>
<organism evidence="2 3">
    <name type="scientific">Rhizoctonia solani</name>
    <dbReference type="NCBI Taxonomy" id="456999"/>
    <lineage>
        <taxon>Eukaryota</taxon>
        <taxon>Fungi</taxon>
        <taxon>Dikarya</taxon>
        <taxon>Basidiomycota</taxon>
        <taxon>Agaricomycotina</taxon>
        <taxon>Agaricomycetes</taxon>
        <taxon>Cantharellales</taxon>
        <taxon>Ceratobasidiaceae</taxon>
        <taxon>Rhizoctonia</taxon>
    </lineage>
</organism>
<dbReference type="InterPro" id="IPR021641">
    <property type="entry name" value="DUF3245"/>
</dbReference>
<reference evidence="2" key="1">
    <citation type="submission" date="2021-01" db="EMBL/GenBank/DDBJ databases">
        <authorList>
            <person name="Kaushik A."/>
        </authorList>
    </citation>
    <scope>NUCLEOTIDE SEQUENCE</scope>
    <source>
        <strain evidence="2">AG1-1C</strain>
    </source>
</reference>
<accession>A0A8H3A7P2</accession>
<feature type="region of interest" description="Disordered" evidence="1">
    <location>
        <begin position="84"/>
        <end position="392"/>
    </location>
</feature>